<organism evidence="7 8">
    <name type="scientific">Henosepilachna vigintioctopunctata</name>
    <dbReference type="NCBI Taxonomy" id="420089"/>
    <lineage>
        <taxon>Eukaryota</taxon>
        <taxon>Metazoa</taxon>
        <taxon>Ecdysozoa</taxon>
        <taxon>Arthropoda</taxon>
        <taxon>Hexapoda</taxon>
        <taxon>Insecta</taxon>
        <taxon>Pterygota</taxon>
        <taxon>Neoptera</taxon>
        <taxon>Endopterygota</taxon>
        <taxon>Coleoptera</taxon>
        <taxon>Polyphaga</taxon>
        <taxon>Cucujiformia</taxon>
        <taxon>Coccinelloidea</taxon>
        <taxon>Coccinellidae</taxon>
        <taxon>Epilachninae</taxon>
        <taxon>Epilachnini</taxon>
        <taxon>Henosepilachna</taxon>
    </lineage>
</organism>
<dbReference type="Gene3D" id="3.40.50.970">
    <property type="match status" value="1"/>
</dbReference>
<evidence type="ECO:0000256" key="5">
    <source>
        <dbReference type="ARBA" id="ARBA00023052"/>
    </source>
</evidence>
<keyword evidence="8" id="KW-1185">Reference proteome</keyword>
<name>A0AAW1V5Q5_9CUCU</name>
<evidence type="ECO:0000256" key="4">
    <source>
        <dbReference type="ARBA" id="ARBA00023002"/>
    </source>
</evidence>
<dbReference type="GO" id="GO:0004739">
    <property type="term" value="F:pyruvate dehydrogenase (acetyl-transferring) activity"/>
    <property type="evidence" value="ECO:0007669"/>
    <property type="project" value="UniProtKB-EC"/>
</dbReference>
<dbReference type="EC" id="1.2.4.1" evidence="2"/>
<dbReference type="Pfam" id="PF00676">
    <property type="entry name" value="E1_dh"/>
    <property type="match status" value="1"/>
</dbReference>
<evidence type="ECO:0000256" key="2">
    <source>
        <dbReference type="ARBA" id="ARBA00012281"/>
    </source>
</evidence>
<evidence type="ECO:0000256" key="1">
    <source>
        <dbReference type="ARBA" id="ARBA00001964"/>
    </source>
</evidence>
<dbReference type="Proteomes" id="UP001431783">
    <property type="component" value="Unassembled WGS sequence"/>
</dbReference>
<protein>
    <recommendedName>
        <fullName evidence="2">pyruvate dehydrogenase (acetyl-transferring)</fullName>
        <ecNumber evidence="2">1.2.4.1</ecNumber>
    </recommendedName>
</protein>
<keyword evidence="4" id="KW-0560">Oxidoreductase</keyword>
<evidence type="ECO:0000259" key="6">
    <source>
        <dbReference type="Pfam" id="PF00676"/>
    </source>
</evidence>
<dbReference type="InterPro" id="IPR050642">
    <property type="entry name" value="PDH_E1_Alpha_Subunit"/>
</dbReference>
<dbReference type="PANTHER" id="PTHR11516">
    <property type="entry name" value="PYRUVATE DEHYDROGENASE E1 COMPONENT, ALPHA SUBUNIT BACTERIAL AND ORGANELLAR"/>
    <property type="match status" value="1"/>
</dbReference>
<dbReference type="SUPFAM" id="SSF52518">
    <property type="entry name" value="Thiamin diphosphate-binding fold (THDP-binding)"/>
    <property type="match status" value="1"/>
</dbReference>
<comment type="caution">
    <text evidence="7">The sequence shown here is derived from an EMBL/GenBank/DDBJ whole genome shotgun (WGS) entry which is preliminary data.</text>
</comment>
<keyword evidence="3" id="KW-0809">Transit peptide</keyword>
<gene>
    <name evidence="7" type="ORF">WA026_023586</name>
</gene>
<sequence length="389" mass="43411">MYSRCRLNLVQNALNIFKTNYSSEANIKLESKFLLHNLDKGPSEEVTLKKEDALKIFKNMDSIRKFENSSAQMYREKVIRGFCHLYAGQEAVAAGLTAAMRPQDICITAYRCHGIAYVMGATVEEVLCELTGRASGIARGKGGSMHMYTDKMFGGNGIVGSHVPVGTGLGFARKYTGKDGVSITMYGDGAANQGQCFEAFNMAKIFQIPVVYICENNLFGLGTFCARAAANTKYYTRCEYIPGICIDGMDVLAVREGIKFAIDYAQSGNGPIIAECVTYRYFGHSMSDPGTSYRKREDIEETREKRDCLKKYKNYLTSCNLFTPEELKAIETENKKKTEKASQFARTDKIPPLEELNTDIYVKALEPVRNVSHFKPLAHINSNKFPLTP</sequence>
<dbReference type="InterPro" id="IPR001017">
    <property type="entry name" value="DH_E1"/>
</dbReference>
<dbReference type="EMBL" id="JARQZJ010000116">
    <property type="protein sequence ID" value="KAK9887627.1"/>
    <property type="molecule type" value="Genomic_DNA"/>
</dbReference>
<evidence type="ECO:0000313" key="8">
    <source>
        <dbReference type="Proteomes" id="UP001431783"/>
    </source>
</evidence>
<dbReference type="InterPro" id="IPR029061">
    <property type="entry name" value="THDP-binding"/>
</dbReference>
<dbReference type="GO" id="GO:0006086">
    <property type="term" value="P:pyruvate decarboxylation to acetyl-CoA"/>
    <property type="evidence" value="ECO:0007669"/>
    <property type="project" value="TreeGrafter"/>
</dbReference>
<comment type="cofactor">
    <cofactor evidence="1">
        <name>thiamine diphosphate</name>
        <dbReference type="ChEBI" id="CHEBI:58937"/>
    </cofactor>
</comment>
<proteinExistence type="predicted"/>
<evidence type="ECO:0000313" key="7">
    <source>
        <dbReference type="EMBL" id="KAK9887627.1"/>
    </source>
</evidence>
<dbReference type="AlphaFoldDB" id="A0AAW1V5Q5"/>
<dbReference type="PANTHER" id="PTHR11516:SF60">
    <property type="entry name" value="PYRUVATE DEHYDROGENASE E1 COMPONENT SUBUNIT ALPHA"/>
    <property type="match status" value="1"/>
</dbReference>
<dbReference type="FunFam" id="3.40.50.970:FF:000013">
    <property type="entry name" value="Pyruvate dehydrogenase E1 component subunit alpha"/>
    <property type="match status" value="1"/>
</dbReference>
<dbReference type="CDD" id="cd02000">
    <property type="entry name" value="TPP_E1_PDC_ADC_BCADC"/>
    <property type="match status" value="1"/>
</dbReference>
<accession>A0AAW1V5Q5</accession>
<evidence type="ECO:0000256" key="3">
    <source>
        <dbReference type="ARBA" id="ARBA00022946"/>
    </source>
</evidence>
<keyword evidence="5" id="KW-0786">Thiamine pyrophosphate</keyword>
<reference evidence="7 8" key="1">
    <citation type="submission" date="2023-03" db="EMBL/GenBank/DDBJ databases">
        <title>Genome insight into feeding habits of ladybird beetles.</title>
        <authorList>
            <person name="Li H.-S."/>
            <person name="Huang Y.-H."/>
            <person name="Pang H."/>
        </authorList>
    </citation>
    <scope>NUCLEOTIDE SEQUENCE [LARGE SCALE GENOMIC DNA]</scope>
    <source>
        <strain evidence="7">SYSU_2023b</strain>
        <tissue evidence="7">Whole body</tissue>
    </source>
</reference>
<feature type="domain" description="Dehydrogenase E1 component" evidence="6">
    <location>
        <begin position="59"/>
        <end position="352"/>
    </location>
</feature>